<sequence length="41" mass="4999">MQYKPKPPDPEQIKRFDDTINFYSKHSVWTKMLHLKIPNLL</sequence>
<dbReference type="EMBL" id="ACFU01000002">
    <property type="protein sequence ID" value="EEF15089.1"/>
    <property type="molecule type" value="Genomic_DNA"/>
</dbReference>
<evidence type="ECO:0000313" key="2">
    <source>
        <dbReference type="Proteomes" id="UP000003082"/>
    </source>
</evidence>
<dbReference type="AlphaFoldDB" id="B9CYD7"/>
<organism evidence="1 2">
    <name type="scientific">Campylobacter rectus RM3267</name>
    <dbReference type="NCBI Taxonomy" id="553218"/>
    <lineage>
        <taxon>Bacteria</taxon>
        <taxon>Pseudomonadati</taxon>
        <taxon>Campylobacterota</taxon>
        <taxon>Epsilonproteobacteria</taxon>
        <taxon>Campylobacterales</taxon>
        <taxon>Campylobacteraceae</taxon>
        <taxon>Campylobacter</taxon>
    </lineage>
</organism>
<evidence type="ECO:0000313" key="1">
    <source>
        <dbReference type="EMBL" id="EEF15089.1"/>
    </source>
</evidence>
<proteinExistence type="predicted"/>
<dbReference type="Proteomes" id="UP000003082">
    <property type="component" value="Unassembled WGS sequence"/>
</dbReference>
<accession>B9CYD7</accession>
<comment type="caution">
    <text evidence="1">The sequence shown here is derived from an EMBL/GenBank/DDBJ whole genome shotgun (WGS) entry which is preliminary data.</text>
</comment>
<reference evidence="1 2" key="1">
    <citation type="submission" date="2008-08" db="EMBL/GenBank/DDBJ databases">
        <authorList>
            <person name="Madupu R."/>
            <person name="Durkin A.S."/>
            <person name="Torralba M."/>
            <person name="Methe B."/>
            <person name="Sutton G.G."/>
            <person name="Strausberg R.L."/>
            <person name="Nelson K.E."/>
        </authorList>
    </citation>
    <scope>NUCLEOTIDE SEQUENCE [LARGE SCALE GENOMIC DNA]</scope>
    <source>
        <strain evidence="1 2">RM3267</strain>
    </source>
</reference>
<name>B9CYD7_CAMRE</name>
<keyword evidence="2" id="KW-1185">Reference proteome</keyword>
<protein>
    <submittedName>
        <fullName evidence="1">Uncharacterized protein</fullName>
    </submittedName>
</protein>
<gene>
    <name evidence="1" type="ORF">CAMRE0001_1756</name>
</gene>